<dbReference type="Gene3D" id="3.90.76.10">
    <property type="entry name" value="Dipeptide-binding Protein, Domain 1"/>
    <property type="match status" value="1"/>
</dbReference>
<evidence type="ECO:0000259" key="6">
    <source>
        <dbReference type="Pfam" id="PF00496"/>
    </source>
</evidence>
<comment type="similarity">
    <text evidence="1">Belongs to the bacterial solute-binding protein 5 family.</text>
</comment>
<dbReference type="AlphaFoldDB" id="A0A1F7V551"/>
<dbReference type="Gene3D" id="3.10.105.10">
    <property type="entry name" value="Dipeptide-binding Protein, Domain 3"/>
    <property type="match status" value="1"/>
</dbReference>
<feature type="domain" description="Solute-binding protein family 5" evidence="6">
    <location>
        <begin position="194"/>
        <end position="564"/>
    </location>
</feature>
<sequence length="664" mass="74285">MIISRMRSAEPGKSHSLFVSSTIEQTPIQPNDAKSPPAAPEQPPEIIGPENDERVPSEEPPTPAWRQKLDKLLGVSKHAIESTANLERQLIFSLNPKRWPTLKQLRHCGRVLAKRERQTLLGCAIVIIVATMWLAARLLLGHFQTVPTSGGSYTEAMIGQPQFINPVFASTSAVDADITRLIFSGLFKYNEKLEIENDLAANYTVSADGRVYTIILRDNLTWHDSEPLTVDDAIFTFTSIADSDVKSPLRPSFRNVAIEKVDDHTIRFTLKDPYRGFLNLLTVGLIPQHIWGEIPRGEWRGRLENLQPIGSGAWQFNALERDTSGNIKTYILNPTANQPPAGAGASTPLLDRLIFKFYPDEDQALEALKSQSAEGLAMVSRATMAILKGGKHLAFHEMNLRATTAIFFNLNQSSPVADVVVRRALKNAIDKRRLMTEILPQEATMNNDLWNATTNGQNGKDAAADEDAEALLTKAGWEKIGAIRKNKNGETLNITLTIIDREPDRTIGRFVQEEWRQVGVETKIDLISPPTPENVQRTALRPRAYEALLYTTAYGTTYDPYPFWHSSQRVDPGLNLSLFSNHEADAAIERGRRATSDETEKQAYLELQKIISSEAPAVFLFMPVRLYAMSDDIKGVNVDKIASPADRFNGLNKWHVKTKIRFKW</sequence>
<evidence type="ECO:0000256" key="4">
    <source>
        <dbReference type="SAM" id="MobiDB-lite"/>
    </source>
</evidence>
<proteinExistence type="inferred from homology"/>
<feature type="compositionally biased region" description="Polar residues" evidence="4">
    <location>
        <begin position="17"/>
        <end position="29"/>
    </location>
</feature>
<dbReference type="PANTHER" id="PTHR30290:SF9">
    <property type="entry name" value="OLIGOPEPTIDE-BINDING PROTEIN APPA"/>
    <property type="match status" value="1"/>
</dbReference>
<evidence type="ECO:0000256" key="3">
    <source>
        <dbReference type="ARBA" id="ARBA00022729"/>
    </source>
</evidence>
<dbReference type="InterPro" id="IPR039424">
    <property type="entry name" value="SBP_5"/>
</dbReference>
<keyword evidence="3" id="KW-0732">Signal</keyword>
<keyword evidence="5" id="KW-0812">Transmembrane</keyword>
<dbReference type="GO" id="GO:1904680">
    <property type="term" value="F:peptide transmembrane transporter activity"/>
    <property type="evidence" value="ECO:0007669"/>
    <property type="project" value="TreeGrafter"/>
</dbReference>
<accession>A0A1F7V551</accession>
<evidence type="ECO:0000313" key="7">
    <source>
        <dbReference type="EMBL" id="OGL85649.1"/>
    </source>
</evidence>
<protein>
    <recommendedName>
        <fullName evidence="6">Solute-binding protein family 5 domain-containing protein</fullName>
    </recommendedName>
</protein>
<reference evidence="7 8" key="1">
    <citation type="journal article" date="2016" name="Nat. Commun.">
        <title>Thousands of microbial genomes shed light on interconnected biogeochemical processes in an aquifer system.</title>
        <authorList>
            <person name="Anantharaman K."/>
            <person name="Brown C.T."/>
            <person name="Hug L.A."/>
            <person name="Sharon I."/>
            <person name="Castelle C.J."/>
            <person name="Probst A.J."/>
            <person name="Thomas B.C."/>
            <person name="Singh A."/>
            <person name="Wilkins M.J."/>
            <person name="Karaoz U."/>
            <person name="Brodie E.L."/>
            <person name="Williams K.H."/>
            <person name="Hubbard S.S."/>
            <person name="Banfield J.F."/>
        </authorList>
    </citation>
    <scope>NUCLEOTIDE SEQUENCE [LARGE SCALE GENOMIC DNA]</scope>
</reference>
<dbReference type="GO" id="GO:0015833">
    <property type="term" value="P:peptide transport"/>
    <property type="evidence" value="ECO:0007669"/>
    <property type="project" value="TreeGrafter"/>
</dbReference>
<dbReference type="SUPFAM" id="SSF53850">
    <property type="entry name" value="Periplasmic binding protein-like II"/>
    <property type="match status" value="1"/>
</dbReference>
<dbReference type="Pfam" id="PF00496">
    <property type="entry name" value="SBP_bac_5"/>
    <property type="match status" value="1"/>
</dbReference>
<dbReference type="EMBL" id="MGEP01000064">
    <property type="protein sequence ID" value="OGL85649.1"/>
    <property type="molecule type" value="Genomic_DNA"/>
</dbReference>
<evidence type="ECO:0000313" key="8">
    <source>
        <dbReference type="Proteomes" id="UP000178723"/>
    </source>
</evidence>
<dbReference type="InterPro" id="IPR000914">
    <property type="entry name" value="SBP_5_dom"/>
</dbReference>
<dbReference type="Gene3D" id="3.40.190.10">
    <property type="entry name" value="Periplasmic binding protein-like II"/>
    <property type="match status" value="1"/>
</dbReference>
<dbReference type="STRING" id="1802407.A3I40_00065"/>
<keyword evidence="5" id="KW-0472">Membrane</keyword>
<dbReference type="Proteomes" id="UP000178723">
    <property type="component" value="Unassembled WGS sequence"/>
</dbReference>
<gene>
    <name evidence="7" type="ORF">A3I40_00065</name>
</gene>
<evidence type="ECO:0000256" key="1">
    <source>
        <dbReference type="ARBA" id="ARBA00005695"/>
    </source>
</evidence>
<comment type="caution">
    <text evidence="7">The sequence shown here is derived from an EMBL/GenBank/DDBJ whole genome shotgun (WGS) entry which is preliminary data.</text>
</comment>
<keyword evidence="5" id="KW-1133">Transmembrane helix</keyword>
<evidence type="ECO:0000256" key="5">
    <source>
        <dbReference type="SAM" id="Phobius"/>
    </source>
</evidence>
<feature type="region of interest" description="Disordered" evidence="4">
    <location>
        <begin position="1"/>
        <end position="63"/>
    </location>
</feature>
<evidence type="ECO:0000256" key="2">
    <source>
        <dbReference type="ARBA" id="ARBA00022448"/>
    </source>
</evidence>
<keyword evidence="2" id="KW-0813">Transport</keyword>
<dbReference type="CDD" id="cd08513">
    <property type="entry name" value="PBP2_thermophilic_Hb8_like"/>
    <property type="match status" value="1"/>
</dbReference>
<organism evidence="7 8">
    <name type="scientific">Candidatus Uhrbacteria bacterium RIFCSPLOWO2_02_FULL_48_12</name>
    <dbReference type="NCBI Taxonomy" id="1802407"/>
    <lineage>
        <taxon>Bacteria</taxon>
        <taxon>Candidatus Uhriibacteriota</taxon>
    </lineage>
</organism>
<feature type="transmembrane region" description="Helical" evidence="5">
    <location>
        <begin position="120"/>
        <end position="140"/>
    </location>
</feature>
<dbReference type="PANTHER" id="PTHR30290">
    <property type="entry name" value="PERIPLASMIC BINDING COMPONENT OF ABC TRANSPORTER"/>
    <property type="match status" value="1"/>
</dbReference>
<name>A0A1F7V551_9BACT</name>